<geneLocation type="plasmid" evidence="2">
    <name>pnp144</name>
</geneLocation>
<evidence type="ECO:0000313" key="1">
    <source>
        <dbReference type="EMBL" id="AOZ97921.1"/>
    </source>
</evidence>
<dbReference type="CDD" id="cd12870">
    <property type="entry name" value="MqsA"/>
    <property type="match status" value="1"/>
</dbReference>
<keyword evidence="2" id="KW-1185">Reference proteome</keyword>
<dbReference type="RefSeq" id="WP_071177681.1">
    <property type="nucleotide sequence ID" value="NZ_CP017832.1"/>
</dbReference>
<dbReference type="NCBIfam" id="TIGR03831">
    <property type="entry name" value="YgiT_finger"/>
    <property type="match status" value="1"/>
</dbReference>
<proteinExistence type="predicted"/>
<dbReference type="InterPro" id="IPR022453">
    <property type="entry name" value="Znf_MqsA-type"/>
</dbReference>
<protein>
    <recommendedName>
        <fullName evidence="3">YgiT-type zinc finger domain-containing protein</fullName>
    </recommendedName>
</protein>
<name>A0A1D9P5V4_9FIRM</name>
<dbReference type="Gene3D" id="3.10.20.860">
    <property type="match status" value="1"/>
</dbReference>
<reference evidence="2" key="1">
    <citation type="submission" date="2016-10" db="EMBL/GenBank/DDBJ databases">
        <title>The complete genome sequence of the rumen bacterium Butyrivibrio hungatei MB2003.</title>
        <authorList>
            <person name="Palevich N."/>
            <person name="Kelly W.J."/>
            <person name="Leahy S.C."/>
            <person name="Altermann E."/>
            <person name="Rakonjac J."/>
            <person name="Attwood G.T."/>
        </authorList>
    </citation>
    <scope>NUCLEOTIDE SEQUENCE [LARGE SCALE GENOMIC DNA]</scope>
    <source>
        <strain evidence="2">MB2003</strain>
        <plasmid evidence="2">Plasmid pnp144</plasmid>
    </source>
</reference>
<organism evidence="1 2">
    <name type="scientific">Butyrivibrio hungatei</name>
    <dbReference type="NCBI Taxonomy" id="185008"/>
    <lineage>
        <taxon>Bacteria</taxon>
        <taxon>Bacillati</taxon>
        <taxon>Bacillota</taxon>
        <taxon>Clostridia</taxon>
        <taxon>Lachnospirales</taxon>
        <taxon>Lachnospiraceae</taxon>
        <taxon>Butyrivibrio</taxon>
    </lineage>
</organism>
<sequence length="75" mass="8392">MCNACFNDGKIESTTTFTVEYKECIIVIKNVPCFECQICGEVTFTDEVSAKLEKLIDTAKIIMQDISVIDYNKAA</sequence>
<dbReference type="EMBL" id="CP017832">
    <property type="protein sequence ID" value="AOZ97921.1"/>
    <property type="molecule type" value="Genomic_DNA"/>
</dbReference>
<dbReference type="Proteomes" id="UP000179284">
    <property type="component" value="Plasmid pNP144"/>
</dbReference>
<evidence type="ECO:0008006" key="3">
    <source>
        <dbReference type="Google" id="ProtNLM"/>
    </source>
</evidence>
<dbReference type="AlphaFoldDB" id="A0A1D9P5V4"/>
<accession>A0A1D9P5V4</accession>
<evidence type="ECO:0000313" key="2">
    <source>
        <dbReference type="Proteomes" id="UP000179284"/>
    </source>
</evidence>
<dbReference type="OrthoDB" id="9812340at2"/>
<keyword evidence="1" id="KW-0614">Plasmid</keyword>
<gene>
    <name evidence="1" type="ORF">bhn_II122</name>
</gene>
<dbReference type="KEGG" id="bhu:bhn_II122"/>